<keyword evidence="4" id="KW-1185">Reference proteome</keyword>
<dbReference type="InterPro" id="IPR004867">
    <property type="entry name" value="CHB_C_dom"/>
</dbReference>
<evidence type="ECO:0000313" key="3">
    <source>
        <dbReference type="EMBL" id="KAK3796015.1"/>
    </source>
</evidence>
<accession>A0AAE1AYI3</accession>
<dbReference type="GO" id="GO:0016787">
    <property type="term" value="F:hydrolase activity"/>
    <property type="evidence" value="ECO:0007669"/>
    <property type="project" value="UniProtKB-KW"/>
</dbReference>
<dbReference type="InterPro" id="IPR014756">
    <property type="entry name" value="Ig_E-set"/>
</dbReference>
<protein>
    <recommendedName>
        <fullName evidence="2">Chitobiase C-terminal domain-containing protein</fullName>
    </recommendedName>
</protein>
<dbReference type="InterPro" id="IPR029018">
    <property type="entry name" value="Hex-like_dom2"/>
</dbReference>
<sequence length="374" mass="40921">MLSYAKTGCGPLERDNTSIHVQYTLSTTLAIISDGTSQAGVITGGTKVIRLETGEVTFTDDEARNVLSASGDAYTLTVDVDTQRIEIVGRENSGVFYGIVSLGSLAEVSKMANQKGLSLSAWEDGLMEAENRPFDNSKDGRRFSRTVVLDPAAADKWMTKLLPEVKLTQQGTSQPARNILFRQGDITQSQNVEAYSIRVSSADNTVEVIYRTGEGAFRAGQGSVADQYLLHELQDPSRYTTIHYYTDNVVNPCLQSTYTPEKDRLKTNVEFPGLKVQFRVEDESNSKWLDFTPDIKFDADQKILLRTMSPDGSRVSREVKVTTAKGSKNTRDGTVGLAGSRSTVLVVVGVVVAMVFSVDLLPESRSPSCDSQTQ</sequence>
<gene>
    <name evidence="3" type="ORF">RRG08_013321</name>
</gene>
<dbReference type="Gene3D" id="2.60.40.10">
    <property type="entry name" value="Immunoglobulins"/>
    <property type="match status" value="1"/>
</dbReference>
<dbReference type="Pfam" id="PF03174">
    <property type="entry name" value="CHB_HEX_C"/>
    <property type="match status" value="1"/>
</dbReference>
<dbReference type="InterPro" id="IPR013783">
    <property type="entry name" value="Ig-like_fold"/>
</dbReference>
<dbReference type="SUPFAM" id="SSF55545">
    <property type="entry name" value="beta-N-acetylhexosaminidase-like domain"/>
    <property type="match status" value="1"/>
</dbReference>
<dbReference type="EMBL" id="JAWDGP010000946">
    <property type="protein sequence ID" value="KAK3796015.1"/>
    <property type="molecule type" value="Genomic_DNA"/>
</dbReference>
<evidence type="ECO:0000256" key="1">
    <source>
        <dbReference type="ARBA" id="ARBA00022801"/>
    </source>
</evidence>
<dbReference type="SUPFAM" id="SSF81296">
    <property type="entry name" value="E set domains"/>
    <property type="match status" value="1"/>
</dbReference>
<dbReference type="Gene3D" id="3.30.379.10">
    <property type="entry name" value="Chitobiase/beta-hexosaminidase domain 2-like"/>
    <property type="match status" value="1"/>
</dbReference>
<proteinExistence type="predicted"/>
<comment type="caution">
    <text evidence="3">The sequence shown here is derived from an EMBL/GenBank/DDBJ whole genome shotgun (WGS) entry which is preliminary data.</text>
</comment>
<dbReference type="AlphaFoldDB" id="A0AAE1AYI3"/>
<dbReference type="Proteomes" id="UP001283361">
    <property type="component" value="Unassembled WGS sequence"/>
</dbReference>
<organism evidence="3 4">
    <name type="scientific">Elysia crispata</name>
    <name type="common">lettuce slug</name>
    <dbReference type="NCBI Taxonomy" id="231223"/>
    <lineage>
        <taxon>Eukaryota</taxon>
        <taxon>Metazoa</taxon>
        <taxon>Spiralia</taxon>
        <taxon>Lophotrochozoa</taxon>
        <taxon>Mollusca</taxon>
        <taxon>Gastropoda</taxon>
        <taxon>Heterobranchia</taxon>
        <taxon>Euthyneura</taxon>
        <taxon>Panpulmonata</taxon>
        <taxon>Sacoglossa</taxon>
        <taxon>Placobranchoidea</taxon>
        <taxon>Plakobranchidae</taxon>
        <taxon>Elysia</taxon>
    </lineage>
</organism>
<reference evidence="3" key="1">
    <citation type="journal article" date="2023" name="G3 (Bethesda)">
        <title>A reference genome for the long-term kleptoplast-retaining sea slug Elysia crispata morphotype clarki.</title>
        <authorList>
            <person name="Eastman K.E."/>
            <person name="Pendleton A.L."/>
            <person name="Shaikh M.A."/>
            <person name="Suttiyut T."/>
            <person name="Ogas R."/>
            <person name="Tomko P."/>
            <person name="Gavelis G."/>
            <person name="Widhalm J.R."/>
            <person name="Wisecaver J.H."/>
        </authorList>
    </citation>
    <scope>NUCLEOTIDE SEQUENCE</scope>
    <source>
        <strain evidence="3">ECLA1</strain>
    </source>
</reference>
<name>A0AAE1AYI3_9GAST</name>
<feature type="domain" description="Chitobiase C-terminal" evidence="2">
    <location>
        <begin position="261"/>
        <end position="317"/>
    </location>
</feature>
<keyword evidence="1" id="KW-0378">Hydrolase</keyword>
<evidence type="ECO:0000313" key="4">
    <source>
        <dbReference type="Proteomes" id="UP001283361"/>
    </source>
</evidence>
<evidence type="ECO:0000259" key="2">
    <source>
        <dbReference type="Pfam" id="PF03174"/>
    </source>
</evidence>